<protein>
    <submittedName>
        <fullName evidence="1">Uncharacterized protein</fullName>
    </submittedName>
</protein>
<evidence type="ECO:0000313" key="1">
    <source>
        <dbReference type="EnsemblMetazoa" id="MDOA016683-PA"/>
    </source>
</evidence>
<proteinExistence type="predicted"/>
<reference evidence="1" key="1">
    <citation type="submission" date="2020-05" db="UniProtKB">
        <authorList>
            <consortium name="EnsemblMetazoa"/>
        </authorList>
    </citation>
    <scope>IDENTIFICATION</scope>
    <source>
        <strain evidence="1">Aabys</strain>
    </source>
</reference>
<dbReference type="VEuPathDB" id="VectorBase:MDOA016683"/>
<dbReference type="OrthoDB" id="8060032at2759"/>
<dbReference type="EnsemblMetazoa" id="MDOA016683-RA">
    <property type="protein sequence ID" value="MDOA016683-PA"/>
    <property type="gene ID" value="MDOA016683"/>
</dbReference>
<organism evidence="1">
    <name type="scientific">Musca domestica</name>
    <name type="common">House fly</name>
    <dbReference type="NCBI Taxonomy" id="7370"/>
    <lineage>
        <taxon>Eukaryota</taxon>
        <taxon>Metazoa</taxon>
        <taxon>Ecdysozoa</taxon>
        <taxon>Arthropoda</taxon>
        <taxon>Hexapoda</taxon>
        <taxon>Insecta</taxon>
        <taxon>Pterygota</taxon>
        <taxon>Neoptera</taxon>
        <taxon>Endopterygota</taxon>
        <taxon>Diptera</taxon>
        <taxon>Brachycera</taxon>
        <taxon>Muscomorpha</taxon>
        <taxon>Muscoidea</taxon>
        <taxon>Muscidae</taxon>
        <taxon>Musca</taxon>
    </lineage>
</organism>
<dbReference type="VEuPathDB" id="VectorBase:MDOMA2_004589"/>
<name>A0A1I8NKM1_MUSDO</name>
<gene>
    <name evidence="1" type="primary">105261527</name>
</gene>
<sequence length="239" mass="27657">MSLLERSSSSSNTNDYLLSSDELFLKELESRDGIYSFIYHELETTTTRNLEMTENDKSRGSCLLETSNCIGKQDHQQFIIYQIEEANTEDILTTPDGINIPENNISETTEKTTTNISTFSINNSSSTETLQLKQTSSLELWKTWYPPFGLFPCRFAGQPQLFSKNNKDFRIRHATPRFSHITVPMVRNRRHHLKETSEYSKFPIEGYTPDLRSLFPHDPDVHAPFTGKIDVNEYKKKEK</sequence>
<accession>A0A1I8NKM1</accession>
<dbReference type="KEGG" id="mde:105261527"/>
<dbReference type="AlphaFoldDB" id="A0A1I8NKM1"/>
<dbReference type="RefSeq" id="XP_011290679.2">
    <property type="nucleotide sequence ID" value="XM_011292377.3"/>
</dbReference>